<evidence type="ECO:0000313" key="2">
    <source>
        <dbReference type="EMBL" id="CAG8798744.1"/>
    </source>
</evidence>
<dbReference type="Gene3D" id="3.80.10.10">
    <property type="entry name" value="Ribonuclease Inhibitor"/>
    <property type="match status" value="2"/>
</dbReference>
<sequence>LLLKILKANKTRFVDLNLSNNGEKLTKKGKILIEVLGKNTTLISLNLRDNPIDWSNISFIHLKSNKTLENLDLSNCNLSSKVIDKLKKFLIISKRFKGLNLSSNNLTFQSEHIISEILAKNKTIKTLNLSSNKISSTIESLEKRAKTTLTGRYKSKSKYEMSRPLKVNNLLEAIRRNKTLKKLDLSSNYICLEARKDLARALTSNKLITELNLNNNDIVHELRELLINILINNDITSIGLRSIKISFGMVINLSQELKSNKIKLRYLNLSRNEISDNMIEALIEVLEENTTLKNLDLSNIIGAGQTGV</sequence>
<comment type="caution">
    <text evidence="2">The sequence shown here is derived from an EMBL/GenBank/DDBJ whole genome shotgun (WGS) entry which is preliminary data.</text>
</comment>
<dbReference type="InterPro" id="IPR032675">
    <property type="entry name" value="LRR_dom_sf"/>
</dbReference>
<dbReference type="Proteomes" id="UP000789405">
    <property type="component" value="Unassembled WGS sequence"/>
</dbReference>
<dbReference type="PROSITE" id="PS51450">
    <property type="entry name" value="LRR"/>
    <property type="match status" value="2"/>
</dbReference>
<organism evidence="2 3">
    <name type="scientific">Dentiscutata erythropus</name>
    <dbReference type="NCBI Taxonomy" id="1348616"/>
    <lineage>
        <taxon>Eukaryota</taxon>
        <taxon>Fungi</taxon>
        <taxon>Fungi incertae sedis</taxon>
        <taxon>Mucoromycota</taxon>
        <taxon>Glomeromycotina</taxon>
        <taxon>Glomeromycetes</taxon>
        <taxon>Diversisporales</taxon>
        <taxon>Gigasporaceae</taxon>
        <taxon>Dentiscutata</taxon>
    </lineage>
</organism>
<dbReference type="EMBL" id="CAJVPY010033254">
    <property type="protein sequence ID" value="CAG8798744.1"/>
    <property type="molecule type" value="Genomic_DNA"/>
</dbReference>
<gene>
    <name evidence="2" type="ORF">DERYTH_LOCUS22935</name>
</gene>
<proteinExistence type="predicted"/>
<dbReference type="InterPro" id="IPR052201">
    <property type="entry name" value="LRR-containing_regulator"/>
</dbReference>
<evidence type="ECO:0000313" key="3">
    <source>
        <dbReference type="Proteomes" id="UP000789405"/>
    </source>
</evidence>
<name>A0A9N9JV16_9GLOM</name>
<dbReference type="SMART" id="SM00368">
    <property type="entry name" value="LRR_RI"/>
    <property type="match status" value="4"/>
</dbReference>
<dbReference type="SUPFAM" id="SSF52047">
    <property type="entry name" value="RNI-like"/>
    <property type="match status" value="1"/>
</dbReference>
<reference evidence="2" key="1">
    <citation type="submission" date="2021-06" db="EMBL/GenBank/DDBJ databases">
        <authorList>
            <person name="Kallberg Y."/>
            <person name="Tangrot J."/>
            <person name="Rosling A."/>
        </authorList>
    </citation>
    <scope>NUCLEOTIDE SEQUENCE</scope>
    <source>
        <strain evidence="2">MA453B</strain>
    </source>
</reference>
<dbReference type="Pfam" id="PF13516">
    <property type="entry name" value="LRR_6"/>
    <property type="match status" value="4"/>
</dbReference>
<dbReference type="PANTHER" id="PTHR24111">
    <property type="entry name" value="LEUCINE-RICH REPEAT-CONTAINING PROTEIN 34"/>
    <property type="match status" value="1"/>
</dbReference>
<dbReference type="AlphaFoldDB" id="A0A9N9JV16"/>
<protein>
    <submittedName>
        <fullName evidence="2">3060_t:CDS:1</fullName>
    </submittedName>
</protein>
<keyword evidence="3" id="KW-1185">Reference proteome</keyword>
<keyword evidence="1" id="KW-0677">Repeat</keyword>
<dbReference type="InterPro" id="IPR001611">
    <property type="entry name" value="Leu-rich_rpt"/>
</dbReference>
<feature type="non-terminal residue" evidence="2">
    <location>
        <position position="1"/>
    </location>
</feature>
<dbReference type="OrthoDB" id="120976at2759"/>
<dbReference type="Pfam" id="PF00560">
    <property type="entry name" value="LRR_1"/>
    <property type="match status" value="1"/>
</dbReference>
<evidence type="ECO:0000256" key="1">
    <source>
        <dbReference type="ARBA" id="ARBA00022737"/>
    </source>
</evidence>
<accession>A0A9N9JV16</accession>
<dbReference type="PANTHER" id="PTHR24111:SF0">
    <property type="entry name" value="LEUCINE-RICH REPEAT-CONTAINING PROTEIN"/>
    <property type="match status" value="1"/>
</dbReference>